<name>A0A5B7DF52_PORTR</name>
<evidence type="ECO:0000256" key="1">
    <source>
        <dbReference type="SAM" id="MobiDB-lite"/>
    </source>
</evidence>
<gene>
    <name evidence="2" type="ORF">E2C01_012920</name>
</gene>
<dbReference type="AlphaFoldDB" id="A0A5B7DF52"/>
<comment type="caution">
    <text evidence="2">The sequence shown here is derived from an EMBL/GenBank/DDBJ whole genome shotgun (WGS) entry which is preliminary data.</text>
</comment>
<feature type="region of interest" description="Disordered" evidence="1">
    <location>
        <begin position="1"/>
        <end position="36"/>
    </location>
</feature>
<protein>
    <submittedName>
        <fullName evidence="2">Uncharacterized protein</fullName>
    </submittedName>
</protein>
<proteinExistence type="predicted"/>
<reference evidence="2 3" key="1">
    <citation type="submission" date="2019-05" db="EMBL/GenBank/DDBJ databases">
        <title>Another draft genome of Portunus trituberculatus and its Hox gene families provides insights of decapod evolution.</title>
        <authorList>
            <person name="Jeong J.-H."/>
            <person name="Song I."/>
            <person name="Kim S."/>
            <person name="Choi T."/>
            <person name="Kim D."/>
            <person name="Ryu S."/>
            <person name="Kim W."/>
        </authorList>
    </citation>
    <scope>NUCLEOTIDE SEQUENCE [LARGE SCALE GENOMIC DNA]</scope>
    <source>
        <tissue evidence="2">Muscle</tissue>
    </source>
</reference>
<dbReference type="EMBL" id="VSRR010000823">
    <property type="protein sequence ID" value="MPC19990.1"/>
    <property type="molecule type" value="Genomic_DNA"/>
</dbReference>
<sequence length="75" mass="8204">MEKEKTVAKRKNAPRTDRESKNRNGRLKKVEGGGSGGQEKVVMVVEVVVAEFNYSRAAVGGSRDVIGRVAECREV</sequence>
<evidence type="ECO:0000313" key="3">
    <source>
        <dbReference type="Proteomes" id="UP000324222"/>
    </source>
</evidence>
<dbReference type="Proteomes" id="UP000324222">
    <property type="component" value="Unassembled WGS sequence"/>
</dbReference>
<accession>A0A5B7DF52</accession>
<organism evidence="2 3">
    <name type="scientific">Portunus trituberculatus</name>
    <name type="common">Swimming crab</name>
    <name type="synonym">Neptunus trituberculatus</name>
    <dbReference type="NCBI Taxonomy" id="210409"/>
    <lineage>
        <taxon>Eukaryota</taxon>
        <taxon>Metazoa</taxon>
        <taxon>Ecdysozoa</taxon>
        <taxon>Arthropoda</taxon>
        <taxon>Crustacea</taxon>
        <taxon>Multicrustacea</taxon>
        <taxon>Malacostraca</taxon>
        <taxon>Eumalacostraca</taxon>
        <taxon>Eucarida</taxon>
        <taxon>Decapoda</taxon>
        <taxon>Pleocyemata</taxon>
        <taxon>Brachyura</taxon>
        <taxon>Eubrachyura</taxon>
        <taxon>Portunoidea</taxon>
        <taxon>Portunidae</taxon>
        <taxon>Portuninae</taxon>
        <taxon>Portunus</taxon>
    </lineage>
</organism>
<keyword evidence="3" id="KW-1185">Reference proteome</keyword>
<evidence type="ECO:0000313" key="2">
    <source>
        <dbReference type="EMBL" id="MPC19990.1"/>
    </source>
</evidence>